<proteinExistence type="evidence at transcript level"/>
<evidence type="ECO:0000256" key="7">
    <source>
        <dbReference type="ARBA" id="ARBA00044740"/>
    </source>
</evidence>
<keyword evidence="9" id="KW-0145">Chemotaxis</keyword>
<dbReference type="PANTHER" id="PTHR12015:SF183">
    <property type="entry name" value="C-C MOTIF CHEMOKINE 3"/>
    <property type="match status" value="1"/>
</dbReference>
<feature type="signal peptide" evidence="9">
    <location>
        <begin position="1"/>
        <end position="26"/>
    </location>
</feature>
<dbReference type="Gene3D" id="2.40.50.40">
    <property type="match status" value="1"/>
</dbReference>
<dbReference type="Pfam" id="PF00048">
    <property type="entry name" value="IL8"/>
    <property type="match status" value="1"/>
</dbReference>
<dbReference type="InterPro" id="IPR039809">
    <property type="entry name" value="Chemokine_b/g/d"/>
</dbReference>
<evidence type="ECO:0000256" key="5">
    <source>
        <dbReference type="ARBA" id="ARBA00022729"/>
    </source>
</evidence>
<reference evidence="11" key="1">
    <citation type="submission" date="2017-07" db="EMBL/GenBank/DDBJ databases">
        <title>Identification and expression analysis of 19 CC chemokine genes in orange-spotted grouper (Epinephelus coioides).</title>
        <authorList>
            <person name="Leu J.-H."/>
            <person name="Wu M.-H."/>
            <person name="Chou H.-Y."/>
        </authorList>
    </citation>
    <scope>NUCLEOTIDE SEQUENCE</scope>
</reference>
<accession>A0A8E4BPB9</accession>
<dbReference type="SMART" id="SM00199">
    <property type="entry name" value="SCY"/>
    <property type="match status" value="1"/>
</dbReference>
<keyword evidence="3 9" id="KW-0202">Cytokine</keyword>
<dbReference type="InterPro" id="IPR001811">
    <property type="entry name" value="Chemokine_IL8-like_dom"/>
</dbReference>
<organism evidence="11">
    <name type="scientific">Epinephelus coioides</name>
    <name type="common">Orange-spotted grouper</name>
    <name type="synonym">Epinephelus nebulosus</name>
    <dbReference type="NCBI Taxonomy" id="94232"/>
    <lineage>
        <taxon>Eukaryota</taxon>
        <taxon>Metazoa</taxon>
        <taxon>Chordata</taxon>
        <taxon>Craniata</taxon>
        <taxon>Vertebrata</taxon>
        <taxon>Euteleostomi</taxon>
        <taxon>Actinopterygii</taxon>
        <taxon>Neopterygii</taxon>
        <taxon>Teleostei</taxon>
        <taxon>Neoteleostei</taxon>
        <taxon>Acanthomorphata</taxon>
        <taxon>Eupercaria</taxon>
        <taxon>Perciformes</taxon>
        <taxon>Serranoidei</taxon>
        <taxon>Serranidae</taxon>
        <taxon>Epinephelinae</taxon>
        <taxon>Epinephelini</taxon>
        <taxon>Epinephelus</taxon>
    </lineage>
</organism>
<dbReference type="GO" id="GO:0006955">
    <property type="term" value="P:immune response"/>
    <property type="evidence" value="ECO:0007669"/>
    <property type="project" value="InterPro"/>
</dbReference>
<feature type="chain" id="PRO_5034336344" description="C-C motif chemokine" evidence="9">
    <location>
        <begin position="27"/>
        <end position="97"/>
    </location>
</feature>
<dbReference type="PROSITE" id="PS00472">
    <property type="entry name" value="SMALL_CYTOKINES_CC"/>
    <property type="match status" value="1"/>
</dbReference>
<evidence type="ECO:0000256" key="2">
    <source>
        <dbReference type="ARBA" id="ARBA00010868"/>
    </source>
</evidence>
<dbReference type="InterPro" id="IPR000827">
    <property type="entry name" value="Chemokine_CC_CS"/>
</dbReference>
<dbReference type="CDD" id="cd00272">
    <property type="entry name" value="Chemokine_CC"/>
    <property type="match status" value="1"/>
</dbReference>
<sequence>MMMMMMKNPITLLTFVLLFSTVTVLAQSGNFSPKECCFEFFSTRLRKDKVVNFKNTDTRCAKEGVLFTMKNGAKFCVDPSEQWVKNIIKAKLKLQTE</sequence>
<protein>
    <recommendedName>
        <fullName evidence="9">C-C motif chemokine</fullName>
    </recommendedName>
</protein>
<comment type="subunit">
    <text evidence="8">Self-associates. Also heterodimer of MIP-1-alpha(4-69) and MIP-1-beta(3-69). Interacts with CCR1.</text>
</comment>
<comment type="subcellular location">
    <subcellularLocation>
        <location evidence="1 9">Secreted</location>
    </subcellularLocation>
</comment>
<evidence type="ECO:0000256" key="6">
    <source>
        <dbReference type="ARBA" id="ARBA00023157"/>
    </source>
</evidence>
<keyword evidence="4 9" id="KW-0964">Secreted</keyword>
<evidence type="ECO:0000256" key="8">
    <source>
        <dbReference type="ARBA" id="ARBA00046726"/>
    </source>
</evidence>
<evidence type="ECO:0000313" key="11">
    <source>
        <dbReference type="EMBL" id="AYE57142.1"/>
    </source>
</evidence>
<dbReference type="PANTHER" id="PTHR12015">
    <property type="entry name" value="SMALL INDUCIBLE CYTOKINE A"/>
    <property type="match status" value="1"/>
</dbReference>
<dbReference type="InterPro" id="IPR036048">
    <property type="entry name" value="Interleukin_8-like_sf"/>
</dbReference>
<dbReference type="GO" id="GO:0005615">
    <property type="term" value="C:extracellular space"/>
    <property type="evidence" value="ECO:0007669"/>
    <property type="project" value="UniProtKB-KW"/>
</dbReference>
<comment type="function">
    <text evidence="7">Monokine with inflammatory and chemokinetic properties. Binds to CCR1, CCR4 and CCR5. One of the major HIV-suppressive factors produced by CD8+ T-cells. Recombinant MIP-1-alpha induces a dose-dependent inhibition of different strains of HIV-1, HIV-2, and simian immunodeficiency virus (SIV).</text>
</comment>
<evidence type="ECO:0000256" key="1">
    <source>
        <dbReference type="ARBA" id="ARBA00004613"/>
    </source>
</evidence>
<evidence type="ECO:0000256" key="3">
    <source>
        <dbReference type="ARBA" id="ARBA00022514"/>
    </source>
</evidence>
<comment type="similarity">
    <text evidence="2 9">Belongs to the intercrine beta (chemokine CC) family.</text>
</comment>
<keyword evidence="6" id="KW-1015">Disulfide bond</keyword>
<dbReference type="EMBL" id="MF576390">
    <property type="protein sequence ID" value="AYE57142.1"/>
    <property type="molecule type" value="mRNA"/>
</dbReference>
<keyword evidence="5 9" id="KW-0732">Signal</keyword>
<evidence type="ECO:0000259" key="10">
    <source>
        <dbReference type="SMART" id="SM00199"/>
    </source>
</evidence>
<name>A0A8E4BPB9_EPICO</name>
<evidence type="ECO:0000256" key="4">
    <source>
        <dbReference type="ARBA" id="ARBA00022525"/>
    </source>
</evidence>
<dbReference type="GO" id="GO:0008009">
    <property type="term" value="F:chemokine activity"/>
    <property type="evidence" value="ECO:0007669"/>
    <property type="project" value="InterPro"/>
</dbReference>
<evidence type="ECO:0000256" key="9">
    <source>
        <dbReference type="RuleBase" id="RU361150"/>
    </source>
</evidence>
<feature type="domain" description="Chemokine interleukin-8-like" evidence="10">
    <location>
        <begin position="33"/>
        <end position="91"/>
    </location>
</feature>
<dbReference type="SUPFAM" id="SSF54117">
    <property type="entry name" value="Interleukin 8-like chemokines"/>
    <property type="match status" value="1"/>
</dbReference>
<dbReference type="AlphaFoldDB" id="A0A8E4BPB9"/>